<feature type="region of interest" description="Disordered" evidence="1">
    <location>
        <begin position="51"/>
        <end position="97"/>
    </location>
</feature>
<dbReference type="Proteomes" id="UP000077266">
    <property type="component" value="Unassembled WGS sequence"/>
</dbReference>
<evidence type="ECO:0008006" key="4">
    <source>
        <dbReference type="Google" id="ProtNLM"/>
    </source>
</evidence>
<accession>A0A166A3Q4</accession>
<feature type="compositionally biased region" description="Pro residues" evidence="1">
    <location>
        <begin position="54"/>
        <end position="70"/>
    </location>
</feature>
<name>A0A166A3Q4_EXIGL</name>
<proteinExistence type="predicted"/>
<dbReference type="InParanoid" id="A0A166A3Q4"/>
<keyword evidence="3" id="KW-1185">Reference proteome</keyword>
<evidence type="ECO:0000313" key="3">
    <source>
        <dbReference type="Proteomes" id="UP000077266"/>
    </source>
</evidence>
<dbReference type="OrthoDB" id="2442602at2759"/>
<gene>
    <name evidence="2" type="ORF">EXIGLDRAFT_722906</name>
</gene>
<dbReference type="EMBL" id="KV426105">
    <property type="protein sequence ID" value="KZV88209.1"/>
    <property type="molecule type" value="Genomic_DNA"/>
</dbReference>
<sequence length="97" mass="10890">MTYEERLLQYDAVTLKRAEYIQALQIATEKQLKLQEEIDLLLDHFMSLNQQAAVPPPPQPSRPFYPPAPGPSSSHHANGSNGNGDANGHQDKRQRRA</sequence>
<evidence type="ECO:0000313" key="2">
    <source>
        <dbReference type="EMBL" id="KZV88209.1"/>
    </source>
</evidence>
<evidence type="ECO:0000256" key="1">
    <source>
        <dbReference type="SAM" id="MobiDB-lite"/>
    </source>
</evidence>
<feature type="compositionally biased region" description="Low complexity" evidence="1">
    <location>
        <begin position="71"/>
        <end position="87"/>
    </location>
</feature>
<dbReference type="AlphaFoldDB" id="A0A166A3Q4"/>
<organism evidence="2 3">
    <name type="scientific">Exidia glandulosa HHB12029</name>
    <dbReference type="NCBI Taxonomy" id="1314781"/>
    <lineage>
        <taxon>Eukaryota</taxon>
        <taxon>Fungi</taxon>
        <taxon>Dikarya</taxon>
        <taxon>Basidiomycota</taxon>
        <taxon>Agaricomycotina</taxon>
        <taxon>Agaricomycetes</taxon>
        <taxon>Auriculariales</taxon>
        <taxon>Exidiaceae</taxon>
        <taxon>Exidia</taxon>
    </lineage>
</organism>
<protein>
    <recommendedName>
        <fullName evidence="4">Transcriptional repressor Tup1 N-terminal domain-containing protein</fullName>
    </recommendedName>
</protein>
<reference evidence="2 3" key="1">
    <citation type="journal article" date="2016" name="Mol. Biol. Evol.">
        <title>Comparative Genomics of Early-Diverging Mushroom-Forming Fungi Provides Insights into the Origins of Lignocellulose Decay Capabilities.</title>
        <authorList>
            <person name="Nagy L.G."/>
            <person name="Riley R."/>
            <person name="Tritt A."/>
            <person name="Adam C."/>
            <person name="Daum C."/>
            <person name="Floudas D."/>
            <person name="Sun H."/>
            <person name="Yadav J.S."/>
            <person name="Pangilinan J."/>
            <person name="Larsson K.H."/>
            <person name="Matsuura K."/>
            <person name="Barry K."/>
            <person name="Labutti K."/>
            <person name="Kuo R."/>
            <person name="Ohm R.A."/>
            <person name="Bhattacharya S.S."/>
            <person name="Shirouzu T."/>
            <person name="Yoshinaga Y."/>
            <person name="Martin F.M."/>
            <person name="Grigoriev I.V."/>
            <person name="Hibbett D.S."/>
        </authorList>
    </citation>
    <scope>NUCLEOTIDE SEQUENCE [LARGE SCALE GENOMIC DNA]</scope>
    <source>
        <strain evidence="2 3">HHB12029</strain>
    </source>
</reference>